<evidence type="ECO:0000259" key="1">
    <source>
        <dbReference type="Pfam" id="PF06725"/>
    </source>
</evidence>
<dbReference type="InterPro" id="IPR036908">
    <property type="entry name" value="RlpA-like_sf"/>
</dbReference>
<name>A0A150WSF8_BDEBC</name>
<dbReference type="GO" id="GO:0019867">
    <property type="term" value="C:outer membrane"/>
    <property type="evidence" value="ECO:0007669"/>
    <property type="project" value="InterPro"/>
</dbReference>
<reference evidence="2 3" key="1">
    <citation type="submission" date="2016-03" db="EMBL/GenBank/DDBJ databases">
        <authorList>
            <person name="Ploux O."/>
        </authorList>
    </citation>
    <scope>NUCLEOTIDE SEQUENCE [LARGE SCALE GENOMIC DNA]</scope>
    <source>
        <strain evidence="2 3">R0</strain>
    </source>
</reference>
<accession>A0A150WSF8</accession>
<dbReference type="RefSeq" id="WP_061834832.1">
    <property type="nucleotide sequence ID" value="NZ_LUKE01000001.1"/>
</dbReference>
<dbReference type="Pfam" id="PF06725">
    <property type="entry name" value="3D"/>
    <property type="match status" value="1"/>
</dbReference>
<dbReference type="AlphaFoldDB" id="A0A150WSF8"/>
<keyword evidence="3" id="KW-1185">Reference proteome</keyword>
<sequence>MLVALSFVISSEALAAKKRKAKAGGCGAGIATSSVYFVPHIKDYCPTPKPCKAFKDEVRMQGSGTMSDNHVYTYTGKTRDIGDCDTAIGAAGECLIPFVSIAADPKFYSMGDVISMPAMKGKEIQLPNGKKMLHPGYFIVHDTGGAIKGPNRFDFFTGSFDDHNSNNAFGYDGFSDLAMTDIKSCNKKKQFNVVRRGNDKYDSIITAIDHAKLGMAVPKMMASSENNAGRSSGGGYVKGVN</sequence>
<evidence type="ECO:0000313" key="3">
    <source>
        <dbReference type="Proteomes" id="UP000075320"/>
    </source>
</evidence>
<dbReference type="Gene3D" id="2.40.40.10">
    <property type="entry name" value="RlpA-like domain"/>
    <property type="match status" value="1"/>
</dbReference>
<dbReference type="GO" id="GO:0004553">
    <property type="term" value="F:hydrolase activity, hydrolyzing O-glycosyl compounds"/>
    <property type="evidence" value="ECO:0007669"/>
    <property type="project" value="InterPro"/>
</dbReference>
<protein>
    <recommendedName>
        <fullName evidence="1">3D domain-containing protein</fullName>
    </recommendedName>
</protein>
<organism evidence="2 3">
    <name type="scientific">Bdellovibrio bacteriovorus</name>
    <dbReference type="NCBI Taxonomy" id="959"/>
    <lineage>
        <taxon>Bacteria</taxon>
        <taxon>Pseudomonadati</taxon>
        <taxon>Bdellovibrionota</taxon>
        <taxon>Bdellovibrionia</taxon>
        <taxon>Bdellovibrionales</taxon>
        <taxon>Pseudobdellovibrionaceae</taxon>
        <taxon>Bdellovibrio</taxon>
    </lineage>
</organism>
<dbReference type="SUPFAM" id="SSF50685">
    <property type="entry name" value="Barwin-like endoglucanases"/>
    <property type="match status" value="1"/>
</dbReference>
<dbReference type="InterPro" id="IPR010611">
    <property type="entry name" value="3D_dom"/>
</dbReference>
<evidence type="ECO:0000313" key="2">
    <source>
        <dbReference type="EMBL" id="KYG67257.1"/>
    </source>
</evidence>
<proteinExistence type="predicted"/>
<dbReference type="Proteomes" id="UP000075320">
    <property type="component" value="Unassembled WGS sequence"/>
</dbReference>
<gene>
    <name evidence="2" type="ORF">AZI86_09640</name>
</gene>
<dbReference type="CDD" id="cd22785">
    <property type="entry name" value="DPBB_MltA-like"/>
    <property type="match status" value="1"/>
</dbReference>
<dbReference type="GO" id="GO:0009254">
    <property type="term" value="P:peptidoglycan turnover"/>
    <property type="evidence" value="ECO:0007669"/>
    <property type="project" value="InterPro"/>
</dbReference>
<comment type="caution">
    <text evidence="2">The sequence shown here is derived from an EMBL/GenBank/DDBJ whole genome shotgun (WGS) entry which is preliminary data.</text>
</comment>
<dbReference type="EMBL" id="LUKE01000001">
    <property type="protein sequence ID" value="KYG67257.1"/>
    <property type="molecule type" value="Genomic_DNA"/>
</dbReference>
<feature type="domain" description="3D" evidence="1">
    <location>
        <begin position="100"/>
        <end position="163"/>
    </location>
</feature>